<dbReference type="InterPro" id="IPR029184">
    <property type="entry name" value="Sas4_dom"/>
</dbReference>
<evidence type="ECO:0000256" key="2">
    <source>
        <dbReference type="SAM" id="MobiDB-lite"/>
    </source>
</evidence>
<dbReference type="OrthoDB" id="1938992at2759"/>
<feature type="compositionally biased region" description="Low complexity" evidence="2">
    <location>
        <begin position="8"/>
        <end position="31"/>
    </location>
</feature>
<dbReference type="PANTHER" id="PTHR38422:SF1">
    <property type="entry name" value="SOMETHING ABOUT SILENCING PROTEIN 4"/>
    <property type="match status" value="1"/>
</dbReference>
<dbReference type="GO" id="GO:0004402">
    <property type="term" value="F:histone acetyltransferase activity"/>
    <property type="evidence" value="ECO:0007669"/>
    <property type="project" value="TreeGrafter"/>
</dbReference>
<feature type="compositionally biased region" description="Pro residues" evidence="2">
    <location>
        <begin position="164"/>
        <end position="174"/>
    </location>
</feature>
<feature type="region of interest" description="Disordered" evidence="2">
    <location>
        <begin position="197"/>
        <end position="245"/>
    </location>
</feature>
<feature type="region of interest" description="Disordered" evidence="2">
    <location>
        <begin position="543"/>
        <end position="575"/>
    </location>
</feature>
<feature type="compositionally biased region" description="Acidic residues" evidence="2">
    <location>
        <begin position="560"/>
        <end position="573"/>
    </location>
</feature>
<sequence>MVPPQAPSLLSTTATATSARDSALRAAVPARRSTRASYKSKSKSTAATVTTADAARRPSAAPTATALPASYRDRNLRRQGRTFVSSTPSHTNCVAVVVNHHNNNPTTTSSSSSSPQPAVPRRRVSRVRSNTPSYTPCGQRLNVVSQAPAAIPPLLPLSPTLSTPLPPPPQPPQLQQPSSLRPDIVPATFATDIPVRRNNRGWSLRPGTEVGPACPPRKKAKFDSRSGAAGQGGSSSYAGGGEKTAGDSLAAATAAASTLTLNVAEISPGSRRRSSKTTTRLDDGASVDLGKGKPQGRSLKFPSESFEADSVGAALISSSPAPDTAKHGTPQGKEAPASSGSAEKRSLRSHGGVSANKSELAAYFPDYEEIVQLQPAKKEFLGVDTEISVIDDLSRPLDLTEHAIPKQPEFLNPLLNPVEAEIVKLPQCQSSNQDMQDPLSDDLYFKAHRRLERQEKQLRNIERDRAQHEKIQLDRLLEELEGHDWLRTMGISGITDTEKKLYEPKRVYFVQEVSALINKFKVWKEEEKRRRLVREQALLDAECDEDESVSIHSNHPDDVRESEEAEERGDEDNNFTRESDVDAMAAHQLHQETLSASSTPHNLKRPKLSIRALEAKTRRPPLPPSMSTKANAPPQLTNGPELTDNRNSPGNDAYRPQALPLQDQQQQQQQQQQPSSSQPGMPVPQALPPAELKPFTSFYTHPHIRDIALGKTKASRRSRSRLAFGQPVPELPEQEFELPSNILTEEAIHAAQRKLRRLRRQK</sequence>
<comment type="caution">
    <text evidence="4">The sequence shown here is derived from an EMBL/GenBank/DDBJ whole genome shotgun (WGS) entry which is preliminary data.</text>
</comment>
<protein>
    <recommendedName>
        <fullName evidence="3">Something about silencing protein 4 domain-containing protein</fullName>
    </recommendedName>
</protein>
<feature type="domain" description="Something about silencing protein 4" evidence="3">
    <location>
        <begin position="437"/>
        <end position="531"/>
    </location>
</feature>
<feature type="compositionally biased region" description="Polar residues" evidence="2">
    <location>
        <begin position="625"/>
        <end position="650"/>
    </location>
</feature>
<dbReference type="GO" id="GO:0033255">
    <property type="term" value="C:SAS acetyltransferase complex"/>
    <property type="evidence" value="ECO:0007669"/>
    <property type="project" value="InterPro"/>
</dbReference>
<evidence type="ECO:0000313" key="4">
    <source>
        <dbReference type="EMBL" id="KZZ91913.1"/>
    </source>
</evidence>
<proteinExistence type="predicted"/>
<feature type="compositionally biased region" description="Gly residues" evidence="2">
    <location>
        <begin position="229"/>
        <end position="243"/>
    </location>
</feature>
<keyword evidence="1" id="KW-0175">Coiled coil</keyword>
<evidence type="ECO:0000259" key="3">
    <source>
        <dbReference type="Pfam" id="PF15460"/>
    </source>
</evidence>
<dbReference type="InterPro" id="IPR038988">
    <property type="entry name" value="Sas4"/>
</dbReference>
<feature type="region of interest" description="Disordered" evidence="2">
    <location>
        <begin position="155"/>
        <end position="180"/>
    </location>
</feature>
<feature type="region of interest" description="Disordered" evidence="2">
    <location>
        <begin position="592"/>
        <end position="693"/>
    </location>
</feature>
<dbReference type="VEuPathDB" id="FungiDB:AAP_03132"/>
<organism evidence="4 5">
    <name type="scientific">Ascosphaera apis ARSEF 7405</name>
    <dbReference type="NCBI Taxonomy" id="392613"/>
    <lineage>
        <taxon>Eukaryota</taxon>
        <taxon>Fungi</taxon>
        <taxon>Dikarya</taxon>
        <taxon>Ascomycota</taxon>
        <taxon>Pezizomycotina</taxon>
        <taxon>Eurotiomycetes</taxon>
        <taxon>Eurotiomycetidae</taxon>
        <taxon>Onygenales</taxon>
        <taxon>Ascosphaeraceae</taxon>
        <taxon>Ascosphaera</taxon>
    </lineage>
</organism>
<feature type="compositionally biased region" description="Low complexity" evidence="2">
    <location>
        <begin position="100"/>
        <end position="116"/>
    </location>
</feature>
<gene>
    <name evidence="4" type="ORF">AAP_03132</name>
</gene>
<feature type="compositionally biased region" description="Low complexity" evidence="2">
    <location>
        <begin position="43"/>
        <end position="70"/>
    </location>
</feature>
<feature type="compositionally biased region" description="Low complexity" evidence="2">
    <location>
        <begin position="656"/>
        <end position="680"/>
    </location>
</feature>
<name>A0A162IDM7_9EURO</name>
<accession>A0A162IDM7</accession>
<reference evidence="4 5" key="1">
    <citation type="journal article" date="2016" name="Genome Biol. Evol.">
        <title>Divergent and convergent evolution of fungal pathogenicity.</title>
        <authorList>
            <person name="Shang Y."/>
            <person name="Xiao G."/>
            <person name="Zheng P."/>
            <person name="Cen K."/>
            <person name="Zhan S."/>
            <person name="Wang C."/>
        </authorList>
    </citation>
    <scope>NUCLEOTIDE SEQUENCE [LARGE SCALE GENOMIC DNA]</scope>
    <source>
        <strain evidence="4 5">ARSEF 7405</strain>
    </source>
</reference>
<feature type="region of interest" description="Disordered" evidence="2">
    <location>
        <begin position="709"/>
        <end position="735"/>
    </location>
</feature>
<evidence type="ECO:0000313" key="5">
    <source>
        <dbReference type="Proteomes" id="UP000242877"/>
    </source>
</evidence>
<feature type="region of interest" description="Disordered" evidence="2">
    <location>
        <begin position="266"/>
        <end position="353"/>
    </location>
</feature>
<dbReference type="Proteomes" id="UP000242877">
    <property type="component" value="Unassembled WGS sequence"/>
</dbReference>
<feature type="compositionally biased region" description="Basic residues" evidence="2">
    <location>
        <begin position="32"/>
        <end position="42"/>
    </location>
</feature>
<feature type="coiled-coil region" evidence="1">
    <location>
        <begin position="444"/>
        <end position="483"/>
    </location>
</feature>
<dbReference type="AlphaFoldDB" id="A0A162IDM7"/>
<feature type="region of interest" description="Disordered" evidence="2">
    <location>
        <begin position="1"/>
        <end position="74"/>
    </location>
</feature>
<dbReference type="PANTHER" id="PTHR38422">
    <property type="entry name" value="SOMETHING ABOUT SILENCING PROTEIN 4"/>
    <property type="match status" value="1"/>
</dbReference>
<dbReference type="EMBL" id="AZGZ01000012">
    <property type="protein sequence ID" value="KZZ91913.1"/>
    <property type="molecule type" value="Genomic_DNA"/>
</dbReference>
<dbReference type="Pfam" id="PF15460">
    <property type="entry name" value="SAS4"/>
    <property type="match status" value="1"/>
</dbReference>
<evidence type="ECO:0000256" key="1">
    <source>
        <dbReference type="SAM" id="Coils"/>
    </source>
</evidence>
<feature type="region of interest" description="Disordered" evidence="2">
    <location>
        <begin position="100"/>
        <end position="139"/>
    </location>
</feature>
<keyword evidence="5" id="KW-1185">Reference proteome</keyword>
<feature type="compositionally biased region" description="Polar residues" evidence="2">
    <location>
        <begin position="592"/>
        <end position="601"/>
    </location>
</feature>